<dbReference type="Proteomes" id="UP000218067">
    <property type="component" value="Chromosome"/>
</dbReference>
<name>A0A1B4Y922_MYCUL</name>
<evidence type="ECO:0000313" key="1">
    <source>
        <dbReference type="EMBL" id="BAV43560.1"/>
    </source>
</evidence>
<protein>
    <submittedName>
        <fullName evidence="1">Uncharacterized protein</fullName>
    </submittedName>
</protein>
<accession>A0A1B4Y922</accession>
<evidence type="ECO:0000313" key="2">
    <source>
        <dbReference type="Proteomes" id="UP000218067"/>
    </source>
</evidence>
<dbReference type="AlphaFoldDB" id="A0A1B4Y922"/>
<dbReference type="GeneID" id="34815186"/>
<proteinExistence type="predicted"/>
<dbReference type="EMBL" id="AP017624">
    <property type="protein sequence ID" value="BAV43560.1"/>
    <property type="molecule type" value="Genomic_DNA"/>
</dbReference>
<organism evidence="1 2">
    <name type="scientific">Mycobacterium ulcerans subsp. shinshuense</name>
    <dbReference type="NCBI Taxonomy" id="1124626"/>
    <lineage>
        <taxon>Bacteria</taxon>
        <taxon>Bacillati</taxon>
        <taxon>Actinomycetota</taxon>
        <taxon>Actinomycetes</taxon>
        <taxon>Mycobacteriales</taxon>
        <taxon>Mycobacteriaceae</taxon>
        <taxon>Mycobacterium</taxon>
        <taxon>Mycobacterium ulcerans group</taxon>
    </lineage>
</organism>
<dbReference type="RefSeq" id="WP_012392360.1">
    <property type="nucleotide sequence ID" value="NZ_AP017624.1"/>
</dbReference>
<gene>
    <name evidence="1" type="ORF">SHTP_4674</name>
</gene>
<reference evidence="1 2" key="1">
    <citation type="submission" date="2016-08" db="EMBL/GenBank/DDBJ databases">
        <title>Complete genome sequence of Mycobacterium shinshuense, a subspecies of M. ulcerans.</title>
        <authorList>
            <person name="Yoshida M."/>
            <person name="Ogura Y."/>
            <person name="Hayashi T."/>
            <person name="Hoshino Y."/>
        </authorList>
    </citation>
    <scope>NUCLEOTIDE SEQUENCE [LARGE SCALE GENOMIC DNA]</scope>
    <source>
        <strain evidence="2">ATCC 33728</strain>
    </source>
</reference>
<sequence>MDPSPDYDASDEIEFFFNYLTWGLRGVTDGNGYPPPAYPPV</sequence>